<gene>
    <name evidence="2" type="ORF">RM540_07785</name>
</gene>
<dbReference type="Proteomes" id="UP001267426">
    <property type="component" value="Unassembled WGS sequence"/>
</dbReference>
<dbReference type="EMBL" id="JAVRHT010000015">
    <property type="protein sequence ID" value="MDT0631649.1"/>
    <property type="molecule type" value="Genomic_DNA"/>
</dbReference>
<keyword evidence="1" id="KW-0812">Transmembrane</keyword>
<keyword evidence="1" id="KW-0472">Membrane</keyword>
<comment type="caution">
    <text evidence="2">The sequence shown here is derived from an EMBL/GenBank/DDBJ whole genome shotgun (WGS) entry which is preliminary data.</text>
</comment>
<keyword evidence="3" id="KW-1185">Reference proteome</keyword>
<sequence length="92" mass="10051">MDWLDLLQWPAFAVTVVAGWLVAADDRHKRLWGFGLFLVSNALWVAWGWSAAAWALVALQVFLLVTNVRGVADNREADGAANREGGESTADP</sequence>
<keyword evidence="1" id="KW-1133">Transmembrane helix</keyword>
<name>A0ABU3BQT2_9BACT</name>
<proteinExistence type="predicted"/>
<feature type="transmembrane region" description="Helical" evidence="1">
    <location>
        <begin position="6"/>
        <end position="24"/>
    </location>
</feature>
<reference evidence="2 3" key="1">
    <citation type="submission" date="2023-09" db="EMBL/GenBank/DDBJ databases">
        <authorList>
            <person name="Rey-Velasco X."/>
        </authorList>
    </citation>
    <scope>NUCLEOTIDE SEQUENCE [LARGE SCALE GENOMIC DNA]</scope>
    <source>
        <strain evidence="2 3">F394</strain>
    </source>
</reference>
<feature type="transmembrane region" description="Helical" evidence="1">
    <location>
        <begin position="53"/>
        <end position="72"/>
    </location>
</feature>
<dbReference type="RefSeq" id="WP_311662991.1">
    <property type="nucleotide sequence ID" value="NZ_JAVRHT010000015.1"/>
</dbReference>
<evidence type="ECO:0000313" key="2">
    <source>
        <dbReference type="EMBL" id="MDT0631649.1"/>
    </source>
</evidence>
<accession>A0ABU3BQT2</accession>
<evidence type="ECO:0000256" key="1">
    <source>
        <dbReference type="SAM" id="Phobius"/>
    </source>
</evidence>
<protein>
    <recommendedName>
        <fullName evidence="4">Amino acid transporter</fullName>
    </recommendedName>
</protein>
<evidence type="ECO:0000313" key="3">
    <source>
        <dbReference type="Proteomes" id="UP001267426"/>
    </source>
</evidence>
<evidence type="ECO:0008006" key="4">
    <source>
        <dbReference type="Google" id="ProtNLM"/>
    </source>
</evidence>
<organism evidence="2 3">
    <name type="scientific">Rubrivirga litoralis</name>
    <dbReference type="NCBI Taxonomy" id="3075598"/>
    <lineage>
        <taxon>Bacteria</taxon>
        <taxon>Pseudomonadati</taxon>
        <taxon>Rhodothermota</taxon>
        <taxon>Rhodothermia</taxon>
        <taxon>Rhodothermales</taxon>
        <taxon>Rubricoccaceae</taxon>
        <taxon>Rubrivirga</taxon>
    </lineage>
</organism>